<reference evidence="1" key="1">
    <citation type="submission" date="2014-08" db="EMBL/GenBank/DDBJ databases">
        <authorList>
            <person name="Sharma Rahul"/>
            <person name="Thines Marco"/>
        </authorList>
    </citation>
    <scope>NUCLEOTIDE SEQUENCE</scope>
</reference>
<dbReference type="EMBL" id="LN483165">
    <property type="protein sequence ID" value="CDZ96642.1"/>
    <property type="molecule type" value="Genomic_DNA"/>
</dbReference>
<name>A0A0F7SHZ4_PHARH</name>
<evidence type="ECO:0000313" key="1">
    <source>
        <dbReference type="EMBL" id="CDZ96642.1"/>
    </source>
</evidence>
<protein>
    <submittedName>
        <fullName evidence="1">Uncharacterized protein</fullName>
    </submittedName>
</protein>
<organism evidence="1">
    <name type="scientific">Phaffia rhodozyma</name>
    <name type="common">Yeast</name>
    <name type="synonym">Xanthophyllomyces dendrorhous</name>
    <dbReference type="NCBI Taxonomy" id="264483"/>
    <lineage>
        <taxon>Eukaryota</taxon>
        <taxon>Fungi</taxon>
        <taxon>Dikarya</taxon>
        <taxon>Basidiomycota</taxon>
        <taxon>Agaricomycotina</taxon>
        <taxon>Tremellomycetes</taxon>
        <taxon>Cystofilobasidiales</taxon>
        <taxon>Mrakiaceae</taxon>
        <taxon>Phaffia</taxon>
    </lineage>
</organism>
<proteinExistence type="predicted"/>
<dbReference type="AlphaFoldDB" id="A0A0F7SHZ4"/>
<accession>A0A0F7SHZ4</accession>
<sequence>MLVMFSFRVSCFSCSVPALCLEREGIKIGKRHVYRPTCLFATPLGLALHSSLAVLLDSQYASFHAPFNESFPLQGTSRLKRS</sequence>